<dbReference type="Pfam" id="PF14348">
    <property type="entry name" value="DtrJ-like"/>
    <property type="match status" value="1"/>
</dbReference>
<dbReference type="Proteomes" id="UP000589085">
    <property type="component" value="Unassembled WGS sequence"/>
</dbReference>
<keyword evidence="1" id="KW-0812">Transmembrane</keyword>
<sequence>MSDPAATAQRAQQRQQSAVVGLVTLPFRFIGVLCGSLLLCVAIECFGMAFFWPEQGWHHAEAMLNHELGQLSSSFTRSALVQEPGRSVYRLVQAAYEWVFVRSGLLDWIRDASVQSSSGARNQAHDFRYYMAVVYVHVEAYLIAAAYTVLTFLVRLFVLVLTLPLFVLSAFVGFVDGLVRRDIRRFGAGQESGFVYHRARAALMPLAVWPWVTYLAIPVSVPPLLILLPCAVLLGLATNVAAATFKKYL</sequence>
<accession>A0A7W4IGU5</accession>
<gene>
    <name evidence="2" type="ORF">HLH48_20645</name>
</gene>
<dbReference type="AlphaFoldDB" id="A0A7W4IGU5"/>
<protein>
    <submittedName>
        <fullName evidence="2">TIGR03747 family integrating conjugative element membrane protein</fullName>
    </submittedName>
</protein>
<comment type="caution">
    <text evidence="2">The sequence shown here is derived from an EMBL/GenBank/DDBJ whole genome shotgun (WGS) entry which is preliminary data.</text>
</comment>
<organism evidence="2 3">
    <name type="scientific">Gluconacetobacter sacchari</name>
    <dbReference type="NCBI Taxonomy" id="92759"/>
    <lineage>
        <taxon>Bacteria</taxon>
        <taxon>Pseudomonadati</taxon>
        <taxon>Pseudomonadota</taxon>
        <taxon>Alphaproteobacteria</taxon>
        <taxon>Acetobacterales</taxon>
        <taxon>Acetobacteraceae</taxon>
        <taxon>Gluconacetobacter</taxon>
    </lineage>
</organism>
<dbReference type="NCBIfam" id="TIGR03747">
    <property type="entry name" value="conj_TIGR03747"/>
    <property type="match status" value="1"/>
</dbReference>
<feature type="transmembrane region" description="Helical" evidence="1">
    <location>
        <begin position="156"/>
        <end position="179"/>
    </location>
</feature>
<dbReference type="RefSeq" id="WP_182999348.1">
    <property type="nucleotide sequence ID" value="NZ_JABEQJ010000041.1"/>
</dbReference>
<dbReference type="InterPro" id="IPR022266">
    <property type="entry name" value="DtrJ-like"/>
</dbReference>
<keyword evidence="1" id="KW-1133">Transmembrane helix</keyword>
<evidence type="ECO:0000256" key="1">
    <source>
        <dbReference type="SAM" id="Phobius"/>
    </source>
</evidence>
<feature type="transmembrane region" description="Helical" evidence="1">
    <location>
        <begin position="199"/>
        <end position="217"/>
    </location>
</feature>
<keyword evidence="1" id="KW-0472">Membrane</keyword>
<feature type="transmembrane region" description="Helical" evidence="1">
    <location>
        <begin position="29"/>
        <end position="52"/>
    </location>
</feature>
<proteinExistence type="predicted"/>
<feature type="transmembrane region" description="Helical" evidence="1">
    <location>
        <begin position="129"/>
        <end position="150"/>
    </location>
</feature>
<feature type="transmembrane region" description="Helical" evidence="1">
    <location>
        <begin position="223"/>
        <end position="245"/>
    </location>
</feature>
<evidence type="ECO:0000313" key="2">
    <source>
        <dbReference type="EMBL" id="MBB2162529.1"/>
    </source>
</evidence>
<evidence type="ECO:0000313" key="3">
    <source>
        <dbReference type="Proteomes" id="UP000589085"/>
    </source>
</evidence>
<reference evidence="2 3" key="1">
    <citation type="submission" date="2020-04" db="EMBL/GenBank/DDBJ databases">
        <title>Description of novel Gluconacetobacter.</title>
        <authorList>
            <person name="Sombolestani A."/>
        </authorList>
    </citation>
    <scope>NUCLEOTIDE SEQUENCE [LARGE SCALE GENOMIC DNA]</scope>
    <source>
        <strain evidence="2 3">LMG 19747</strain>
    </source>
</reference>
<name>A0A7W4IGU5_9PROT</name>
<dbReference type="EMBL" id="JABEQJ010000041">
    <property type="protein sequence ID" value="MBB2162529.1"/>
    <property type="molecule type" value="Genomic_DNA"/>
</dbReference>